<dbReference type="SUPFAM" id="SSF50800">
    <property type="entry name" value="PK beta-barrel domain-like"/>
    <property type="match status" value="1"/>
</dbReference>
<keyword evidence="19" id="KW-1185">Reference proteome</keyword>
<evidence type="ECO:0000256" key="5">
    <source>
        <dbReference type="ARBA" id="ARBA00012142"/>
    </source>
</evidence>
<dbReference type="GO" id="GO:0004743">
    <property type="term" value="F:pyruvate kinase activity"/>
    <property type="evidence" value="ECO:0007669"/>
    <property type="project" value="UniProtKB-UniRule"/>
</dbReference>
<evidence type="ECO:0000313" key="18">
    <source>
        <dbReference type="EMBL" id="GAK57483.1"/>
    </source>
</evidence>
<comment type="pathway">
    <text evidence="3 15">Carbohydrate degradation; glycolysis; pyruvate from D-glyceraldehyde 3-phosphate: step 5/5.</text>
</comment>
<accession>A0A081BYS8</accession>
<dbReference type="STRING" id="1499967.U27_04450"/>
<dbReference type="NCBIfam" id="NF004491">
    <property type="entry name" value="PRK05826.1"/>
    <property type="match status" value="1"/>
</dbReference>
<evidence type="ECO:0000256" key="14">
    <source>
        <dbReference type="NCBIfam" id="TIGR01064"/>
    </source>
</evidence>
<comment type="catalytic activity">
    <reaction evidence="15">
        <text>pyruvate + ATP = phosphoenolpyruvate + ADP + H(+)</text>
        <dbReference type="Rhea" id="RHEA:18157"/>
        <dbReference type="ChEBI" id="CHEBI:15361"/>
        <dbReference type="ChEBI" id="CHEBI:15378"/>
        <dbReference type="ChEBI" id="CHEBI:30616"/>
        <dbReference type="ChEBI" id="CHEBI:58702"/>
        <dbReference type="ChEBI" id="CHEBI:456216"/>
        <dbReference type="EC" id="2.7.1.40"/>
    </reaction>
</comment>
<dbReference type="UniPathway" id="UPA00109">
    <property type="reaction ID" value="UER00188"/>
</dbReference>
<dbReference type="Gene3D" id="3.20.20.60">
    <property type="entry name" value="Phosphoenolpyruvate-binding domains"/>
    <property type="match status" value="1"/>
</dbReference>
<dbReference type="PRINTS" id="PR01050">
    <property type="entry name" value="PYRUVTKNASE"/>
</dbReference>
<evidence type="ECO:0000256" key="6">
    <source>
        <dbReference type="ARBA" id="ARBA00022679"/>
    </source>
</evidence>
<keyword evidence="7" id="KW-0479">Metal-binding</keyword>
<evidence type="ECO:0000256" key="8">
    <source>
        <dbReference type="ARBA" id="ARBA00022741"/>
    </source>
</evidence>
<feature type="domain" description="Pyruvate kinase C-terminal" evidence="17">
    <location>
        <begin position="361"/>
        <end position="473"/>
    </location>
</feature>
<evidence type="ECO:0000256" key="1">
    <source>
        <dbReference type="ARBA" id="ARBA00001946"/>
    </source>
</evidence>
<evidence type="ECO:0000256" key="12">
    <source>
        <dbReference type="ARBA" id="ARBA00023152"/>
    </source>
</evidence>
<evidence type="ECO:0000313" key="19">
    <source>
        <dbReference type="Proteomes" id="UP000030661"/>
    </source>
</evidence>
<evidence type="ECO:0000256" key="13">
    <source>
        <dbReference type="ARBA" id="ARBA00023317"/>
    </source>
</evidence>
<evidence type="ECO:0000256" key="15">
    <source>
        <dbReference type="RuleBase" id="RU000504"/>
    </source>
</evidence>
<evidence type="ECO:0000256" key="11">
    <source>
        <dbReference type="ARBA" id="ARBA00022842"/>
    </source>
</evidence>
<keyword evidence="12 15" id="KW-0324">Glycolysis</keyword>
<evidence type="ECO:0000256" key="9">
    <source>
        <dbReference type="ARBA" id="ARBA00022777"/>
    </source>
</evidence>
<dbReference type="Gene3D" id="3.50.30.10">
    <property type="entry name" value="Phosphohistidine domain"/>
    <property type="match status" value="1"/>
</dbReference>
<evidence type="ECO:0000256" key="2">
    <source>
        <dbReference type="ARBA" id="ARBA00001958"/>
    </source>
</evidence>
<protein>
    <recommendedName>
        <fullName evidence="5 14">Pyruvate kinase</fullName>
        <ecNumber evidence="5 14">2.7.1.40</ecNumber>
    </recommendedName>
</protein>
<keyword evidence="11 15" id="KW-0460">Magnesium</keyword>
<dbReference type="PANTHER" id="PTHR11817">
    <property type="entry name" value="PYRUVATE KINASE"/>
    <property type="match status" value="1"/>
</dbReference>
<dbReference type="HOGENOM" id="CLU_015439_0_2_0"/>
<dbReference type="FunFam" id="3.20.20.60:FF:000001">
    <property type="entry name" value="Pyruvate kinase"/>
    <property type="match status" value="1"/>
</dbReference>
<dbReference type="Proteomes" id="UP000030661">
    <property type="component" value="Unassembled WGS sequence"/>
</dbReference>
<reference evidence="18" key="1">
    <citation type="journal article" date="2015" name="PeerJ">
        <title>First genomic representation of candidate bacterial phylum KSB3 points to enhanced environmental sensing as a trigger of wastewater bulking.</title>
        <authorList>
            <person name="Sekiguchi Y."/>
            <person name="Ohashi A."/>
            <person name="Parks D.H."/>
            <person name="Yamauchi T."/>
            <person name="Tyson G.W."/>
            <person name="Hugenholtz P."/>
        </authorList>
    </citation>
    <scope>NUCLEOTIDE SEQUENCE [LARGE SCALE GENOMIC DNA]</scope>
</reference>
<comment type="similarity">
    <text evidence="4 15">Belongs to the pyruvate kinase family.</text>
</comment>
<keyword evidence="6 15" id="KW-0808">Transferase</keyword>
<dbReference type="InterPro" id="IPR011037">
    <property type="entry name" value="Pyrv_Knase-like_insert_dom_sf"/>
</dbReference>
<name>A0A081BYS8_VECG1</name>
<evidence type="ECO:0000256" key="4">
    <source>
        <dbReference type="ARBA" id="ARBA00008663"/>
    </source>
</evidence>
<dbReference type="InterPro" id="IPR001697">
    <property type="entry name" value="Pyr_Knase"/>
</dbReference>
<dbReference type="SUPFAM" id="SSF51621">
    <property type="entry name" value="Phosphoenolpyruvate/pyruvate domain"/>
    <property type="match status" value="1"/>
</dbReference>
<dbReference type="eggNOG" id="COG0469">
    <property type="taxonomic scope" value="Bacteria"/>
</dbReference>
<dbReference type="Gene3D" id="2.40.33.10">
    <property type="entry name" value="PK beta-barrel domain-like"/>
    <property type="match status" value="1"/>
</dbReference>
<dbReference type="GO" id="GO:0005524">
    <property type="term" value="F:ATP binding"/>
    <property type="evidence" value="ECO:0007669"/>
    <property type="project" value="UniProtKB-KW"/>
</dbReference>
<dbReference type="GO" id="GO:0000287">
    <property type="term" value="F:magnesium ion binding"/>
    <property type="evidence" value="ECO:0007669"/>
    <property type="project" value="UniProtKB-UniRule"/>
</dbReference>
<dbReference type="InterPro" id="IPR036637">
    <property type="entry name" value="Phosphohistidine_dom_sf"/>
</dbReference>
<dbReference type="SUPFAM" id="SSF52009">
    <property type="entry name" value="Phosphohistidine domain"/>
    <property type="match status" value="1"/>
</dbReference>
<dbReference type="InterPro" id="IPR036918">
    <property type="entry name" value="Pyrv_Knase_C_sf"/>
</dbReference>
<gene>
    <name evidence="18" type="ORF">U27_04450</name>
</gene>
<keyword evidence="13 18" id="KW-0670">Pyruvate</keyword>
<dbReference type="EMBL" id="DF820466">
    <property type="protein sequence ID" value="GAK57483.1"/>
    <property type="molecule type" value="Genomic_DNA"/>
</dbReference>
<dbReference type="InterPro" id="IPR015813">
    <property type="entry name" value="Pyrv/PenolPyrv_kinase-like_dom"/>
</dbReference>
<comment type="cofactor">
    <cofactor evidence="2">
        <name>K(+)</name>
        <dbReference type="ChEBI" id="CHEBI:29103"/>
    </cofactor>
</comment>
<organism evidence="18">
    <name type="scientific">Vecturithrix granuli</name>
    <dbReference type="NCBI Taxonomy" id="1499967"/>
    <lineage>
        <taxon>Bacteria</taxon>
        <taxon>Candidatus Moduliflexota</taxon>
        <taxon>Candidatus Vecturitrichia</taxon>
        <taxon>Candidatus Vecturitrichales</taxon>
        <taxon>Candidatus Vecturitrichaceae</taxon>
        <taxon>Candidatus Vecturithrix</taxon>
    </lineage>
</organism>
<evidence type="ECO:0000256" key="3">
    <source>
        <dbReference type="ARBA" id="ARBA00004997"/>
    </source>
</evidence>
<dbReference type="GO" id="GO:0006950">
    <property type="term" value="P:response to stress"/>
    <property type="evidence" value="ECO:0007669"/>
    <property type="project" value="UniProtKB-ARBA"/>
</dbReference>
<keyword evidence="9 15" id="KW-0418">Kinase</keyword>
<dbReference type="GO" id="GO:0016301">
    <property type="term" value="F:kinase activity"/>
    <property type="evidence" value="ECO:0007669"/>
    <property type="project" value="UniProtKB-KW"/>
</dbReference>
<dbReference type="FunFam" id="2.40.33.10:FF:000001">
    <property type="entry name" value="Pyruvate kinase"/>
    <property type="match status" value="1"/>
</dbReference>
<proteinExistence type="inferred from homology"/>
<dbReference type="InterPro" id="IPR015793">
    <property type="entry name" value="Pyrv_Knase_brl"/>
</dbReference>
<dbReference type="Gene3D" id="3.40.1380.20">
    <property type="entry name" value="Pyruvate kinase, C-terminal domain"/>
    <property type="match status" value="1"/>
</dbReference>
<dbReference type="AlphaFoldDB" id="A0A081BYS8"/>
<evidence type="ECO:0000256" key="7">
    <source>
        <dbReference type="ARBA" id="ARBA00022723"/>
    </source>
</evidence>
<dbReference type="InterPro" id="IPR040442">
    <property type="entry name" value="Pyrv_kinase-like_dom_sf"/>
</dbReference>
<sequence length="595" mass="65187">MTLRKTKIVCTIGPAVQDLEKLKQLLVEGMNIARLNFSHGDHAYHAESIAMIRDASRQSGIPVALLLDTKGPEIRTGRTKDDQTILLLSGKNIILTSEEVEGTEERLSISYTHLPQEVSPGKHIYIADGVIDLEVRRVEGNDIHCMIRQGGTIGSRKNVNVIGVRTALPAITEQDERDIVFGITHQVDFIAASFVRKSGDILEIRKILEEYGSKIDLIAKIEDEEGVENIDEILKVSNGIMIARGDLGVQLHTEDIPLVQKRIIRKCHNTNKPVITATQMLDSMIHNPRPTRAESSDVANAIFDGTDAVMLSGETASGQYPILAVQTMHKIAVRVENSAEYCEKMRHYFDLSESTFNIATAVAQSAYMIARNIGASAILAPTLRGNTPKLISKYRPEQAIIGVATTESVQRNLLLYWGVYPIVSGLASGSDVMINNALAIALQKKYICNSDRVVTVAGIPINSPVMLNTIRVHVISTILGKGRDGFGKIKTGHIVKARDLGEAVLRIEGNGHEILLTNALDHRFKPLLSKLTGIILEDYSTVPHEEMLMLNPELTMISGVADALAIFESDLTVSIDGEEKLIYEGLVTEKGGSEN</sequence>
<feature type="domain" description="Pyruvate kinase barrel" evidence="16">
    <location>
        <begin position="4"/>
        <end position="325"/>
    </location>
</feature>
<dbReference type="InterPro" id="IPR015795">
    <property type="entry name" value="Pyrv_Knase_C"/>
</dbReference>
<dbReference type="NCBIfam" id="TIGR01064">
    <property type="entry name" value="pyruv_kin"/>
    <property type="match status" value="1"/>
</dbReference>
<keyword evidence="8" id="KW-0547">Nucleotide-binding</keyword>
<dbReference type="EC" id="2.7.1.40" evidence="5 14"/>
<evidence type="ECO:0000259" key="16">
    <source>
        <dbReference type="Pfam" id="PF00224"/>
    </source>
</evidence>
<evidence type="ECO:0000256" key="10">
    <source>
        <dbReference type="ARBA" id="ARBA00022840"/>
    </source>
</evidence>
<comment type="cofactor">
    <cofactor evidence="1">
        <name>Mg(2+)</name>
        <dbReference type="ChEBI" id="CHEBI:18420"/>
    </cofactor>
</comment>
<evidence type="ECO:0000259" key="17">
    <source>
        <dbReference type="Pfam" id="PF02887"/>
    </source>
</evidence>
<dbReference type="Pfam" id="PF02887">
    <property type="entry name" value="PK_C"/>
    <property type="match status" value="1"/>
</dbReference>
<keyword evidence="10" id="KW-0067">ATP-binding</keyword>
<dbReference type="NCBIfam" id="NF004978">
    <property type="entry name" value="PRK06354.1"/>
    <property type="match status" value="1"/>
</dbReference>
<dbReference type="GO" id="GO:0030955">
    <property type="term" value="F:potassium ion binding"/>
    <property type="evidence" value="ECO:0007669"/>
    <property type="project" value="UniProtKB-UniRule"/>
</dbReference>
<dbReference type="Pfam" id="PF00224">
    <property type="entry name" value="PK"/>
    <property type="match status" value="1"/>
</dbReference>
<dbReference type="InterPro" id="IPR015806">
    <property type="entry name" value="Pyrv_Knase_insert_dom_sf"/>
</dbReference>
<dbReference type="SUPFAM" id="SSF52935">
    <property type="entry name" value="PK C-terminal domain-like"/>
    <property type="match status" value="1"/>
</dbReference>